<dbReference type="SMART" id="SM00842">
    <property type="entry name" value="FtsA"/>
    <property type="match status" value="1"/>
</dbReference>
<dbReference type="OrthoDB" id="9773403at2"/>
<organism evidence="2 3">
    <name type="scientific">Vitreoscilla filiformis</name>
    <dbReference type="NCBI Taxonomy" id="63"/>
    <lineage>
        <taxon>Bacteria</taxon>
        <taxon>Pseudomonadati</taxon>
        <taxon>Pseudomonadota</taxon>
        <taxon>Betaproteobacteria</taxon>
        <taxon>Neisseriales</taxon>
        <taxon>Neisseriaceae</taxon>
        <taxon>Vitreoscilla</taxon>
    </lineage>
</organism>
<dbReference type="CDD" id="cd24049">
    <property type="entry name" value="ASKHA_NBD_PilM"/>
    <property type="match status" value="1"/>
</dbReference>
<dbReference type="Pfam" id="PF11104">
    <property type="entry name" value="PilM_2"/>
    <property type="match status" value="1"/>
</dbReference>
<evidence type="ECO:0000313" key="2">
    <source>
        <dbReference type="EMBL" id="ASM76069.1"/>
    </source>
</evidence>
<dbReference type="InterPro" id="IPR043129">
    <property type="entry name" value="ATPase_NBD"/>
</dbReference>
<dbReference type="Gene3D" id="3.30.1490.300">
    <property type="match status" value="1"/>
</dbReference>
<dbReference type="RefSeq" id="WP_089415489.1">
    <property type="nucleotide sequence ID" value="NZ_CP022423.1"/>
</dbReference>
<proteinExistence type="predicted"/>
<dbReference type="InterPro" id="IPR050696">
    <property type="entry name" value="FtsA/MreB"/>
</dbReference>
<feature type="domain" description="SHS2" evidence="1">
    <location>
        <begin position="15"/>
        <end position="183"/>
    </location>
</feature>
<accession>A0A221KAR4</accession>
<sequence>MGLLDRFFVRKPPALVGLDISSSGVKLVELGRLPTGELLIERMASEPFEKGWVVDGQVEKFEEVCEAVKRALVRSATKTKSVALAMPASAVITKRILLPDGLREDELEQQVQAEAHQYIPFPLDEVALDFCVIGPSVSAPGDLDVLLAASRRDKVQDRQSLAEAVGLTPVILDVESYAARLAMSRLVAALPDEGKGMLVALFEIGAESTSLKVLLDDDLLYDRDQPFGGGQLTQLISQQYGLSFEEAEQKKLNNELPEDYEESLLVPFVGSLAQEIDRALQYFFTSTPHHKVDYVMLAGGSACLPGIDDKVREITEFPCRVINPFEGMAIGSNIRETKLAKEAPAYLTACGLAMRRFFQ</sequence>
<dbReference type="InterPro" id="IPR003494">
    <property type="entry name" value="SHS2_FtsA"/>
</dbReference>
<dbReference type="NCBIfam" id="TIGR01175">
    <property type="entry name" value="pilM"/>
    <property type="match status" value="1"/>
</dbReference>
<dbReference type="AlphaFoldDB" id="A0A221KAR4"/>
<protein>
    <submittedName>
        <fullName evidence="2">Pilus assembly protein PilM</fullName>
    </submittedName>
</protein>
<dbReference type="PANTHER" id="PTHR32432">
    <property type="entry name" value="CELL DIVISION PROTEIN FTSA-RELATED"/>
    <property type="match status" value="1"/>
</dbReference>
<dbReference type="InterPro" id="IPR005883">
    <property type="entry name" value="PilM"/>
</dbReference>
<evidence type="ECO:0000313" key="3">
    <source>
        <dbReference type="Proteomes" id="UP000199729"/>
    </source>
</evidence>
<dbReference type="SUPFAM" id="SSF53067">
    <property type="entry name" value="Actin-like ATPase domain"/>
    <property type="match status" value="2"/>
</dbReference>
<dbReference type="KEGG" id="vff:VITFI_CDS0290"/>
<evidence type="ECO:0000259" key="1">
    <source>
        <dbReference type="SMART" id="SM00842"/>
    </source>
</evidence>
<dbReference type="Proteomes" id="UP000199729">
    <property type="component" value="Chromosome"/>
</dbReference>
<dbReference type="Gene3D" id="3.30.420.40">
    <property type="match status" value="2"/>
</dbReference>
<dbReference type="PANTHER" id="PTHR32432:SF3">
    <property type="entry name" value="ETHANOLAMINE UTILIZATION PROTEIN EUTJ"/>
    <property type="match status" value="1"/>
</dbReference>
<gene>
    <name evidence="2" type="ORF">VITFI_CDS0290</name>
</gene>
<keyword evidence="3" id="KW-1185">Reference proteome</keyword>
<dbReference type="EMBL" id="CP022423">
    <property type="protein sequence ID" value="ASM76069.1"/>
    <property type="molecule type" value="Genomic_DNA"/>
</dbReference>
<dbReference type="PIRSF" id="PIRSF019169">
    <property type="entry name" value="PilM"/>
    <property type="match status" value="1"/>
</dbReference>
<name>A0A221KAR4_VITFI</name>
<dbReference type="GO" id="GO:0051301">
    <property type="term" value="P:cell division"/>
    <property type="evidence" value="ECO:0007669"/>
    <property type="project" value="InterPro"/>
</dbReference>
<reference evidence="2 3" key="1">
    <citation type="submission" date="2017-07" db="EMBL/GenBank/DDBJ databases">
        <title>Complete Genome Sequence of the cosmetic ferment Vitreoscilla filiformis (ATCC15551).</title>
        <authorList>
            <person name="Contreras S."/>
            <person name="Sagory-Zalkind P."/>
            <person name="Blanquart H."/>
            <person name="Iltis A."/>
            <person name="Morand S.C."/>
        </authorList>
    </citation>
    <scope>NUCLEOTIDE SEQUENCE [LARGE SCALE GENOMIC DNA]</scope>
    <source>
        <strain evidence="2 3">ATCC 15551</strain>
    </source>
</reference>